<dbReference type="Pfam" id="PF00754">
    <property type="entry name" value="F5_F8_type_C"/>
    <property type="match status" value="1"/>
</dbReference>
<dbReference type="Gene3D" id="2.60.120.260">
    <property type="entry name" value="Galactose-binding domain-like"/>
    <property type="match status" value="1"/>
</dbReference>
<keyword evidence="1" id="KW-0732">Signal</keyword>
<name>A0A1I6U1B9_9FLAO</name>
<evidence type="ECO:0000313" key="4">
    <source>
        <dbReference type="Proteomes" id="UP000183209"/>
    </source>
</evidence>
<accession>A0A1I6U1B9</accession>
<reference evidence="3 4" key="1">
    <citation type="submission" date="2016-10" db="EMBL/GenBank/DDBJ databases">
        <authorList>
            <person name="de Groot N.N."/>
        </authorList>
    </citation>
    <scope>NUCLEOTIDE SEQUENCE [LARGE SCALE GENOMIC DNA]</scope>
    <source>
        <strain evidence="3 4">CGMCC 1.6114</strain>
    </source>
</reference>
<dbReference type="OrthoDB" id="3965347at2"/>
<dbReference type="InterPro" id="IPR000421">
    <property type="entry name" value="FA58C"/>
</dbReference>
<dbReference type="SUPFAM" id="SSF49785">
    <property type="entry name" value="Galactose-binding domain-like"/>
    <property type="match status" value="1"/>
</dbReference>
<gene>
    <name evidence="3" type="ORF">SAMN04487906_2296</name>
</gene>
<dbReference type="InterPro" id="IPR008979">
    <property type="entry name" value="Galactose-bd-like_sf"/>
</dbReference>
<dbReference type="Proteomes" id="UP000183209">
    <property type="component" value="Unassembled WGS sequence"/>
</dbReference>
<sequence length="529" mass="58910">MKTKFYLKTVCLFALLFIVSCSKDQFSETEEVLVPEAVGKPVGNEWEDNPYKLNVVYFVPNDMTPVSNYESRIEEIMFDAQEFFAVNLDREGYGRTSFGLNIRKNNGKLNIITVNGQQGKSAYPYSGGGGTVINELEAYFNQHPNEKKSEHTLVFLPSTSGDPLNPGGVPFYGLGKYCFALDYEYFDLQYLGENTNLGDLATKWIGGMVHELGHGLNAPHNKEWSSLQATLGTALMGSGNFSYGKNPTFITASNASIFANSQPFRNDTRSDWYSGVTANITKLKGSVQNNKIVISGNFSSSGTVSAINVWHDPYPAGGNKDYDAPSFTSIPIGSDSLYIESPLSEFYNLDGQYQLRIGFIHENGSRVTRAYEYEFVNGVPNIEVINTKDLLDRSAWSIIEVDSEEDTGAASQMLDGDLSSVWHTEWKSSLPDHPHYFVLDMGVVTSVKGFAFENRSNLNGAIKDFEMFKSDDGSNWTSLGTYSLNQVQNIQYVDLSATQSFRYMKLVTQNSHGDFNYTHLAELNAYSDQ</sequence>
<dbReference type="EMBL" id="FPAG01000006">
    <property type="protein sequence ID" value="SFS95212.1"/>
    <property type="molecule type" value="Genomic_DNA"/>
</dbReference>
<evidence type="ECO:0000259" key="2">
    <source>
        <dbReference type="PROSITE" id="PS50022"/>
    </source>
</evidence>
<proteinExistence type="predicted"/>
<protein>
    <submittedName>
        <fullName evidence="3">F5/8 type C domain-containing protein</fullName>
    </submittedName>
</protein>
<feature type="domain" description="F5/8 type C" evidence="2">
    <location>
        <begin position="377"/>
        <end position="528"/>
    </location>
</feature>
<organism evidence="3 4">
    <name type="scientific">Zhouia amylolytica</name>
    <dbReference type="NCBI Taxonomy" id="376730"/>
    <lineage>
        <taxon>Bacteria</taxon>
        <taxon>Pseudomonadati</taxon>
        <taxon>Bacteroidota</taxon>
        <taxon>Flavobacteriia</taxon>
        <taxon>Flavobacteriales</taxon>
        <taxon>Flavobacteriaceae</taxon>
        <taxon>Zhouia</taxon>
    </lineage>
</organism>
<evidence type="ECO:0000313" key="3">
    <source>
        <dbReference type="EMBL" id="SFS95212.1"/>
    </source>
</evidence>
<evidence type="ECO:0000256" key="1">
    <source>
        <dbReference type="SAM" id="SignalP"/>
    </source>
</evidence>
<dbReference type="PROSITE" id="PS50022">
    <property type="entry name" value="FA58C_3"/>
    <property type="match status" value="1"/>
</dbReference>
<dbReference type="RefSeq" id="WP_074978918.1">
    <property type="nucleotide sequence ID" value="NZ_FPAG01000006.1"/>
</dbReference>
<feature type="chain" id="PRO_5010235218" evidence="1">
    <location>
        <begin position="23"/>
        <end position="529"/>
    </location>
</feature>
<dbReference type="PROSITE" id="PS51257">
    <property type="entry name" value="PROKAR_LIPOPROTEIN"/>
    <property type="match status" value="1"/>
</dbReference>
<feature type="signal peptide" evidence="1">
    <location>
        <begin position="1"/>
        <end position="22"/>
    </location>
</feature>
<dbReference type="AlphaFoldDB" id="A0A1I6U1B9"/>